<evidence type="ECO:0000256" key="2">
    <source>
        <dbReference type="ARBA" id="ARBA00022679"/>
    </source>
</evidence>
<dbReference type="EMBL" id="KC223163">
    <property type="protein sequence ID" value="AQT27066.1"/>
    <property type="molecule type" value="mRNA"/>
</dbReference>
<keyword evidence="3" id="KW-0479">Metal-binding</keyword>
<dbReference type="GO" id="GO:0032259">
    <property type="term" value="P:methylation"/>
    <property type="evidence" value="ECO:0007669"/>
    <property type="project" value="UniProtKB-KW"/>
</dbReference>
<reference evidence="8" key="2">
    <citation type="journal article" date="2014" name="Insect Mol. Biol.">
        <title>Constructing the major biosynthesis pathways for amino acids in the brown planthopper, Nilaparvata lugens?Stal (Hemiptera: Delphacidae), based on the transcriptome data.</title>
        <authorList>
            <person name="Wan P.J."/>
            <person name="Yang L."/>
            <person name="Wang W.X."/>
            <person name="Fan J.M."/>
            <person name="Fu Q."/>
            <person name="Li G.Q."/>
        </authorList>
    </citation>
    <scope>NUCLEOTIDE SEQUENCE</scope>
</reference>
<evidence type="ECO:0000256" key="4">
    <source>
        <dbReference type="ARBA" id="ARBA00022833"/>
    </source>
</evidence>
<comment type="pathway">
    <text evidence="5">Amino-acid biosynthesis; L-methionine biosynthesis via de novo pathway.</text>
</comment>
<dbReference type="PROSITE" id="PS50970">
    <property type="entry name" value="HCY"/>
    <property type="match status" value="1"/>
</dbReference>
<dbReference type="NCBIfam" id="NF007020">
    <property type="entry name" value="PRK09485.1"/>
    <property type="match status" value="1"/>
</dbReference>
<evidence type="ECO:0000256" key="6">
    <source>
        <dbReference type="PROSITE-ProRule" id="PRU00333"/>
    </source>
</evidence>
<dbReference type="InterPro" id="IPR003726">
    <property type="entry name" value="HCY_dom"/>
</dbReference>
<proteinExistence type="evidence at transcript level"/>
<dbReference type="GO" id="GO:0046872">
    <property type="term" value="F:metal ion binding"/>
    <property type="evidence" value="ECO:0007669"/>
    <property type="project" value="UniProtKB-KW"/>
</dbReference>
<keyword evidence="4" id="KW-0862">Zinc</keyword>
<dbReference type="Pfam" id="PF02574">
    <property type="entry name" value="S-methyl_trans"/>
    <property type="match status" value="1"/>
</dbReference>
<dbReference type="GO" id="GO:0008898">
    <property type="term" value="F:S-adenosylmethionine-homocysteine S-methyltransferase activity"/>
    <property type="evidence" value="ECO:0007669"/>
    <property type="project" value="TreeGrafter"/>
</dbReference>
<evidence type="ECO:0000256" key="3">
    <source>
        <dbReference type="ARBA" id="ARBA00022723"/>
    </source>
</evidence>
<dbReference type="Gene3D" id="3.20.20.330">
    <property type="entry name" value="Homocysteine-binding-like domain"/>
    <property type="match status" value="1"/>
</dbReference>
<name>A0A1S6KZA8_NILLU</name>
<feature type="domain" description="Hcy-binding" evidence="7">
    <location>
        <begin position="1"/>
        <end position="258"/>
    </location>
</feature>
<keyword evidence="2 8" id="KW-0808">Transferase</keyword>
<dbReference type="SUPFAM" id="SSF82282">
    <property type="entry name" value="Homocysteine S-methyltransferase"/>
    <property type="match status" value="1"/>
</dbReference>
<evidence type="ECO:0000256" key="1">
    <source>
        <dbReference type="ARBA" id="ARBA00022603"/>
    </source>
</evidence>
<sequence length="258" mass="28386">MVILIDGGFSYVTEHITDEYDKTHPLWNSQFLTTQPQAIIETHRDYVKAGCEILITNTYQASIDGFKEHLGLELDECYNVIKRAVELARQAVDEEAVKQPNTGKKVQIAGSVGPYGACLHDGSEYTGAYCDGVTAAELTAWHRPRMTALAQAGVDLFAIETIPALFEAEALLHLLKEFPDKKAWLSFSCKDGSHTSRGDVFKEAVERCWQINSEQLVAVGANCVAPALVSPLLKSLGSFTYPVIIYANSGEVYDHQEG</sequence>
<dbReference type="InterPro" id="IPR036589">
    <property type="entry name" value="HCY_dom_sf"/>
</dbReference>
<evidence type="ECO:0000313" key="8">
    <source>
        <dbReference type="EMBL" id="AQT27066.1"/>
    </source>
</evidence>
<accession>A0A1S6KZA8</accession>
<dbReference type="OrthoDB" id="261426at2759"/>
<dbReference type="InterPro" id="IPR051486">
    <property type="entry name" value="Hcy_S-methyltransferase"/>
</dbReference>
<dbReference type="GO" id="GO:0033528">
    <property type="term" value="P:S-methylmethionine cycle"/>
    <property type="evidence" value="ECO:0007669"/>
    <property type="project" value="TreeGrafter"/>
</dbReference>
<dbReference type="AlphaFoldDB" id="A0A1S6KZA8"/>
<dbReference type="GO" id="GO:0009086">
    <property type="term" value="P:methionine biosynthetic process"/>
    <property type="evidence" value="ECO:0007669"/>
    <property type="project" value="TreeGrafter"/>
</dbReference>
<evidence type="ECO:0000259" key="7">
    <source>
        <dbReference type="PROSITE" id="PS50970"/>
    </source>
</evidence>
<organism evidence="8">
    <name type="scientific">Nilaparvata lugens</name>
    <name type="common">Brown planthopper</name>
    <dbReference type="NCBI Taxonomy" id="108931"/>
    <lineage>
        <taxon>Eukaryota</taxon>
        <taxon>Metazoa</taxon>
        <taxon>Ecdysozoa</taxon>
        <taxon>Arthropoda</taxon>
        <taxon>Hexapoda</taxon>
        <taxon>Insecta</taxon>
        <taxon>Pterygota</taxon>
        <taxon>Neoptera</taxon>
        <taxon>Paraneoptera</taxon>
        <taxon>Hemiptera</taxon>
        <taxon>Auchenorrhyncha</taxon>
        <taxon>Fulgoroidea</taxon>
        <taxon>Delphacidae</taxon>
        <taxon>Delphacinae</taxon>
        <taxon>Nilaparvata</taxon>
    </lineage>
</organism>
<dbReference type="PANTHER" id="PTHR46015:SF1">
    <property type="entry name" value="HOMOCYSTEINE S-METHYLTRANSFERASE-LIKE ISOFORM 1"/>
    <property type="match status" value="1"/>
</dbReference>
<comment type="caution">
    <text evidence="6">Lacks conserved residue(s) required for the propagation of feature annotation.</text>
</comment>
<evidence type="ECO:0000256" key="5">
    <source>
        <dbReference type="ARBA" id="ARBA00034478"/>
    </source>
</evidence>
<dbReference type="PANTHER" id="PTHR46015">
    <property type="entry name" value="ZGC:172121"/>
    <property type="match status" value="1"/>
</dbReference>
<reference evidence="8" key="1">
    <citation type="submission" date="2012-11" db="EMBL/GenBank/DDBJ databases">
        <authorList>
            <person name="Lucero-Rivera Y.E."/>
            <person name="Tovar-Ramirez D."/>
        </authorList>
    </citation>
    <scope>NUCLEOTIDE SEQUENCE</scope>
</reference>
<keyword evidence="1 8" id="KW-0489">Methyltransferase</keyword>
<protein>
    <submittedName>
        <fullName evidence="8">Putative homocysteine S-methyltransferase</fullName>
    </submittedName>
</protein>